<name>A0A9Q3GLF4_9BASI</name>
<accession>A0A9Q3GLF4</accession>
<proteinExistence type="predicted"/>
<evidence type="ECO:0000313" key="1">
    <source>
        <dbReference type="EMBL" id="MBW0470967.1"/>
    </source>
</evidence>
<organism evidence="1 2">
    <name type="scientific">Austropuccinia psidii MF-1</name>
    <dbReference type="NCBI Taxonomy" id="1389203"/>
    <lineage>
        <taxon>Eukaryota</taxon>
        <taxon>Fungi</taxon>
        <taxon>Dikarya</taxon>
        <taxon>Basidiomycota</taxon>
        <taxon>Pucciniomycotina</taxon>
        <taxon>Pucciniomycetes</taxon>
        <taxon>Pucciniales</taxon>
        <taxon>Sphaerophragmiaceae</taxon>
        <taxon>Austropuccinia</taxon>
    </lineage>
</organism>
<dbReference type="EMBL" id="AVOT02002616">
    <property type="protein sequence ID" value="MBW0470967.1"/>
    <property type="molecule type" value="Genomic_DNA"/>
</dbReference>
<dbReference type="OrthoDB" id="3344688at2759"/>
<dbReference type="Proteomes" id="UP000765509">
    <property type="component" value="Unassembled WGS sequence"/>
</dbReference>
<protein>
    <recommendedName>
        <fullName evidence="3">Copia protein</fullName>
    </recommendedName>
</protein>
<keyword evidence="2" id="KW-1185">Reference proteome</keyword>
<dbReference type="CDD" id="cd09272">
    <property type="entry name" value="RNase_HI_RT_Ty1"/>
    <property type="match status" value="1"/>
</dbReference>
<gene>
    <name evidence="1" type="ORF">O181_010682</name>
</gene>
<comment type="caution">
    <text evidence="1">The sequence shown here is derived from an EMBL/GenBank/DDBJ whole genome shotgun (WGS) entry which is preliminary data.</text>
</comment>
<reference evidence="1" key="1">
    <citation type="submission" date="2021-03" db="EMBL/GenBank/DDBJ databases">
        <title>Draft genome sequence of rust myrtle Austropuccinia psidii MF-1, a brazilian biotype.</title>
        <authorList>
            <person name="Quecine M.C."/>
            <person name="Pachon D.M.R."/>
            <person name="Bonatelli M.L."/>
            <person name="Correr F.H."/>
            <person name="Franceschini L.M."/>
            <person name="Leite T.F."/>
            <person name="Margarido G.R.A."/>
            <person name="Almeida C.A."/>
            <person name="Ferrarezi J.A."/>
            <person name="Labate C.A."/>
        </authorList>
    </citation>
    <scope>NUCLEOTIDE SEQUENCE</scope>
    <source>
        <strain evidence="1">MF-1</strain>
    </source>
</reference>
<evidence type="ECO:0008006" key="3">
    <source>
        <dbReference type="Google" id="ProtNLM"/>
    </source>
</evidence>
<evidence type="ECO:0000313" key="2">
    <source>
        <dbReference type="Proteomes" id="UP000765509"/>
    </source>
</evidence>
<sequence>MHFLGIQLILQQDIGLHSRFSSATSGEVVVFFCIIQRNIPTFLMDCKKNSVVAQSTNEAEFISTKFCEKQFKCLSYLLNDFNLKISKPTILNDNSGVMTISSQASLNSNTKHIEIRYQYVRYLVGKRLMVVKQVGTDDMLADELTKRLGTQKVNSVRKKLHLEHQG</sequence>
<dbReference type="AlphaFoldDB" id="A0A9Q3GLF4"/>